<evidence type="ECO:0000313" key="3">
    <source>
        <dbReference type="EMBL" id="KAF5540758.1"/>
    </source>
</evidence>
<accession>A0A8H5MU20</accession>
<name>A0A8H5MU20_9HYPO</name>
<dbReference type="EMBL" id="JAAOAM010000189">
    <property type="protein sequence ID" value="KAF5540758.1"/>
    <property type="molecule type" value="Genomic_DNA"/>
</dbReference>
<dbReference type="GO" id="GO:0003700">
    <property type="term" value="F:DNA-binding transcription factor activity"/>
    <property type="evidence" value="ECO:0007669"/>
    <property type="project" value="TreeGrafter"/>
</dbReference>
<dbReference type="Proteomes" id="UP000522262">
    <property type="component" value="Unassembled WGS sequence"/>
</dbReference>
<dbReference type="PANTHER" id="PTHR37534:SF38">
    <property type="entry name" value="ZN(2)-C6 FUNGAL-TYPE DOMAIN-CONTAINING PROTEIN"/>
    <property type="match status" value="1"/>
</dbReference>
<dbReference type="InterPro" id="IPR021858">
    <property type="entry name" value="Fun_TF"/>
</dbReference>
<comment type="subcellular location">
    <subcellularLocation>
        <location evidence="1">Nucleus</location>
    </subcellularLocation>
</comment>
<keyword evidence="4" id="KW-1185">Reference proteome</keyword>
<dbReference type="PANTHER" id="PTHR37534">
    <property type="entry name" value="TRANSCRIPTIONAL ACTIVATOR PROTEIN UGA3"/>
    <property type="match status" value="1"/>
</dbReference>
<evidence type="ECO:0000256" key="2">
    <source>
        <dbReference type="ARBA" id="ARBA00023242"/>
    </source>
</evidence>
<dbReference type="GO" id="GO:0045944">
    <property type="term" value="P:positive regulation of transcription by RNA polymerase II"/>
    <property type="evidence" value="ECO:0007669"/>
    <property type="project" value="TreeGrafter"/>
</dbReference>
<comment type="caution">
    <text evidence="3">The sequence shown here is derived from an EMBL/GenBank/DDBJ whole genome shotgun (WGS) entry which is preliminary data.</text>
</comment>
<sequence length="535" mass="59674">MSCETGTKLVWEDDGRRVGMSRRGPVRKARTASVTDSNMDVLVLVSSAGRTGWSTRSSAPLLRRVSDWPFELAEPEWRLLDHYVQRFSRTYPTFSAPDNPFLSIFLPLATQNRAVLDSLLALSGVQLWEDGAFTMEIPMLQLRQSAIQGSIGLLAAVAGASHGKGSSLPLKAQIDLLHNAPFVIDGGVAIDNFVALLANCVLLLLYEKLSGGDQSAAMPHLRFFAYLFPTRMLVTLMSLETPAQTASTDAQLSLASARPWSKALRFLCSLFLYNDLVRSVSNQSPTLSRFYYENNGAVSRQPQFDADPFAIEEPQLLDRLLGERRTSLPNILAGCSAGDLSITEEDVAMWDGKLDWFPSFTLVRGTTVETQHDANDFAFHVADPLISSEPLFATLDSFADTSKFGHEHIISGLYRVATLIYLKQMRLAAQQPPGSSNDTTATQSKMGNLPTWGIQLLRLLPENSPWQSCVLWPIGIIARELHRLEEQRFMTAQLLSLERRFKIKLYRMVRERLAKTWTNPDLDTKEKEMEVLLCG</sequence>
<reference evidence="3 4" key="1">
    <citation type="submission" date="2020-05" db="EMBL/GenBank/DDBJ databases">
        <title>Identification and distribution of gene clusters putatively required for synthesis of sphingolipid metabolism inhibitors in phylogenetically diverse species of the filamentous fungus Fusarium.</title>
        <authorList>
            <person name="Kim H.-S."/>
            <person name="Busman M."/>
            <person name="Brown D.W."/>
            <person name="Divon H."/>
            <person name="Uhlig S."/>
            <person name="Proctor R.H."/>
        </authorList>
    </citation>
    <scope>NUCLEOTIDE SEQUENCE [LARGE SCALE GENOMIC DNA]</scope>
    <source>
        <strain evidence="3 4">NRRL 53147</strain>
    </source>
</reference>
<evidence type="ECO:0000256" key="1">
    <source>
        <dbReference type="ARBA" id="ARBA00004123"/>
    </source>
</evidence>
<dbReference type="GO" id="GO:0000976">
    <property type="term" value="F:transcription cis-regulatory region binding"/>
    <property type="evidence" value="ECO:0007669"/>
    <property type="project" value="TreeGrafter"/>
</dbReference>
<dbReference type="AlphaFoldDB" id="A0A8H5MU20"/>
<protein>
    <submittedName>
        <fullName evidence="3">Uncharacterized protein</fullName>
    </submittedName>
</protein>
<dbReference type="Pfam" id="PF11951">
    <property type="entry name" value="Fungal_trans_2"/>
    <property type="match status" value="2"/>
</dbReference>
<keyword evidence="2" id="KW-0539">Nucleus</keyword>
<dbReference type="GO" id="GO:0005634">
    <property type="term" value="C:nucleus"/>
    <property type="evidence" value="ECO:0007669"/>
    <property type="project" value="UniProtKB-SubCell"/>
</dbReference>
<evidence type="ECO:0000313" key="4">
    <source>
        <dbReference type="Proteomes" id="UP000522262"/>
    </source>
</evidence>
<proteinExistence type="predicted"/>
<organism evidence="3 4">
    <name type="scientific">Fusarium mexicanum</name>
    <dbReference type="NCBI Taxonomy" id="751941"/>
    <lineage>
        <taxon>Eukaryota</taxon>
        <taxon>Fungi</taxon>
        <taxon>Dikarya</taxon>
        <taxon>Ascomycota</taxon>
        <taxon>Pezizomycotina</taxon>
        <taxon>Sordariomycetes</taxon>
        <taxon>Hypocreomycetidae</taxon>
        <taxon>Hypocreales</taxon>
        <taxon>Nectriaceae</taxon>
        <taxon>Fusarium</taxon>
        <taxon>Fusarium fujikuroi species complex</taxon>
    </lineage>
</organism>
<gene>
    <name evidence="3" type="ORF">FMEXI_8254</name>
</gene>